<proteinExistence type="predicted"/>
<accession>A0A377WHD3</accession>
<dbReference type="EMBL" id="UGLC01000002">
    <property type="protein sequence ID" value="STT53265.1"/>
    <property type="molecule type" value="Genomic_DNA"/>
</dbReference>
<evidence type="ECO:0000313" key="2">
    <source>
        <dbReference type="Proteomes" id="UP000254799"/>
    </source>
</evidence>
<organism evidence="1 2">
    <name type="scientific">Klebsiella pneumoniae</name>
    <dbReference type="NCBI Taxonomy" id="573"/>
    <lineage>
        <taxon>Bacteria</taxon>
        <taxon>Pseudomonadati</taxon>
        <taxon>Pseudomonadota</taxon>
        <taxon>Gammaproteobacteria</taxon>
        <taxon>Enterobacterales</taxon>
        <taxon>Enterobacteriaceae</taxon>
        <taxon>Klebsiella/Raoultella group</taxon>
        <taxon>Klebsiella</taxon>
        <taxon>Klebsiella pneumoniae complex</taxon>
    </lineage>
</organism>
<protein>
    <submittedName>
        <fullName evidence="1">Uncharacterized protein</fullName>
    </submittedName>
</protein>
<dbReference type="Proteomes" id="UP000254799">
    <property type="component" value="Unassembled WGS sequence"/>
</dbReference>
<reference evidence="1 2" key="1">
    <citation type="submission" date="2018-06" db="EMBL/GenBank/DDBJ databases">
        <authorList>
            <consortium name="Pathogen Informatics"/>
            <person name="Doyle S."/>
        </authorList>
    </citation>
    <scope>NUCLEOTIDE SEQUENCE [LARGE SCALE GENOMIC DNA]</scope>
    <source>
        <strain evidence="1 2">NCTC8849</strain>
    </source>
</reference>
<gene>
    <name evidence="1" type="ORF">NCTC8849_01819</name>
</gene>
<dbReference type="AlphaFoldDB" id="A0A377WHD3"/>
<evidence type="ECO:0000313" key="1">
    <source>
        <dbReference type="EMBL" id="STT53265.1"/>
    </source>
</evidence>
<name>A0A377WHD3_KLEPN</name>
<sequence length="110" mass="12511">MPRFVGEVGIGRHRVNVYAQLLQFFVMVSHVAQFGRADEGEVSRIEEEDAPAAFGVFLGDFDEFTIFECLVFERFDFGVIKDIYTSSVFSLRSKLTNFPDPTNAFTLSNR</sequence>